<feature type="domain" description="CN hydrolase" evidence="6">
    <location>
        <begin position="31"/>
        <end position="306"/>
    </location>
</feature>
<dbReference type="Gene3D" id="3.60.110.10">
    <property type="entry name" value="Carbon-nitrogen hydrolase"/>
    <property type="match status" value="1"/>
</dbReference>
<keyword evidence="7" id="KW-1185">Reference proteome</keyword>
<keyword evidence="3" id="KW-0378">Hydrolase</keyword>
<evidence type="ECO:0000256" key="2">
    <source>
        <dbReference type="ARBA" id="ARBA00022729"/>
    </source>
</evidence>
<reference evidence="8" key="1">
    <citation type="submission" date="2025-08" db="UniProtKB">
        <authorList>
            <consortium name="RefSeq"/>
        </authorList>
    </citation>
    <scope>IDENTIFICATION</scope>
</reference>
<accession>A0ABM0IKP0</accession>
<dbReference type="GeneID" id="101650218"/>
<dbReference type="InterPro" id="IPR043957">
    <property type="entry name" value="Vanin_C"/>
</dbReference>
<dbReference type="Pfam" id="PF19018">
    <property type="entry name" value="Vanin_C"/>
    <property type="match status" value="1"/>
</dbReference>
<dbReference type="InterPro" id="IPR040154">
    <property type="entry name" value="Biotinidase/VNN"/>
</dbReference>
<dbReference type="SUPFAM" id="SSF56317">
    <property type="entry name" value="Carbon-nitrogen hydrolase"/>
    <property type="match status" value="1"/>
</dbReference>
<sequence>MTAASFQTSAAVFALLTLHVGALNTFTAAVYEHAVILPNKTLTPVSQQDALALMNKNIDILEEVIKQAAEQGAQIIVTPEDALYGWEFGWETVFPFLEDVPAPEVDWIPCRDPHRFGHTPVQTRLSCMAKNNSIYVVANIGDKKKCNSQDSTCPSTGYFQYNTNVVYNAEGKLVARYHKHHLYGEFQFNATRKPEVVTFDTTFGKFGIFTCFDILFREPAVRLVEESQVDTILFPTAWMNSLPFLTAIEFHSAWAMQMRVNLLAANLHHTSKRMTGSGIYGPKGPSVYHYDMETASGQLLLSQVDSHPRRSPDYPAAVDWDAYARSIKPFPTQKHAFGGNVHADQFNFTELYERAGNLTVCQKELCCHLSYRMLGKEESEVYVLGAFTGLHGKRAKEYWQVCTLLKCKTTILTSCGEVVETASTRFEMFSLSGTFETEYVYPEVLLSKIQLSPGKFEVLKDGRLVDKNGTSGPIVTVTLFGRWYERDRLQNSAKTSNSAIHFLLIATSFMITALQNIAMT</sequence>
<evidence type="ECO:0000256" key="1">
    <source>
        <dbReference type="ARBA" id="ARBA00008225"/>
    </source>
</evidence>
<dbReference type="InterPro" id="IPR036526">
    <property type="entry name" value="C-N_Hydrolase_sf"/>
</dbReference>
<evidence type="ECO:0000256" key="4">
    <source>
        <dbReference type="ARBA" id="ARBA00023180"/>
    </source>
</evidence>
<evidence type="ECO:0000259" key="6">
    <source>
        <dbReference type="PROSITE" id="PS50263"/>
    </source>
</evidence>
<protein>
    <submittedName>
        <fullName evidence="8">Vascular non-inflammatory molecule 2</fullName>
    </submittedName>
</protein>
<organism evidence="7 8">
    <name type="scientific">Echinops telfairi</name>
    <name type="common">Lesser hedgehog tenrec</name>
    <dbReference type="NCBI Taxonomy" id="9371"/>
    <lineage>
        <taxon>Eukaryota</taxon>
        <taxon>Metazoa</taxon>
        <taxon>Chordata</taxon>
        <taxon>Craniata</taxon>
        <taxon>Vertebrata</taxon>
        <taxon>Euteleostomi</taxon>
        <taxon>Mammalia</taxon>
        <taxon>Eutheria</taxon>
        <taxon>Afrotheria</taxon>
        <taxon>Tenrecidae</taxon>
        <taxon>Tenrecinae</taxon>
        <taxon>Echinops</taxon>
    </lineage>
</organism>
<feature type="chain" id="PRO_5046847021" evidence="5">
    <location>
        <begin position="23"/>
        <end position="520"/>
    </location>
</feature>
<evidence type="ECO:0000256" key="5">
    <source>
        <dbReference type="SAM" id="SignalP"/>
    </source>
</evidence>
<comment type="similarity">
    <text evidence="1">Belongs to the carbon-nitrogen hydrolase superfamily. BTD/VNN family.</text>
</comment>
<dbReference type="Pfam" id="PF00795">
    <property type="entry name" value="CN_hydrolase"/>
    <property type="match status" value="1"/>
</dbReference>
<dbReference type="InterPro" id="IPR003010">
    <property type="entry name" value="C-N_Hydrolase"/>
</dbReference>
<dbReference type="RefSeq" id="XP_004702219.1">
    <property type="nucleotide sequence ID" value="XM_004702162.2"/>
</dbReference>
<gene>
    <name evidence="8" type="primary">VNN2</name>
</gene>
<keyword evidence="2 5" id="KW-0732">Signal</keyword>
<dbReference type="PANTHER" id="PTHR10609">
    <property type="entry name" value="BIOTINIDASE-RELATED"/>
    <property type="match status" value="1"/>
</dbReference>
<dbReference type="InterPro" id="IPR012101">
    <property type="entry name" value="Biotinidase-like_euk"/>
</dbReference>
<feature type="signal peptide" evidence="5">
    <location>
        <begin position="1"/>
        <end position="22"/>
    </location>
</feature>
<evidence type="ECO:0000256" key="3">
    <source>
        <dbReference type="ARBA" id="ARBA00022801"/>
    </source>
</evidence>
<dbReference type="PROSITE" id="PS50263">
    <property type="entry name" value="CN_HYDROLASE"/>
    <property type="match status" value="1"/>
</dbReference>
<dbReference type="CDD" id="cd07567">
    <property type="entry name" value="biotinidase_like"/>
    <property type="match status" value="1"/>
</dbReference>
<name>A0ABM0IKP0_ECHTE</name>
<evidence type="ECO:0000313" key="7">
    <source>
        <dbReference type="Proteomes" id="UP000694863"/>
    </source>
</evidence>
<dbReference type="PANTHER" id="PTHR10609:SF15">
    <property type="entry name" value="PANTETHEINE HYDROLASE VNN2"/>
    <property type="match status" value="1"/>
</dbReference>
<dbReference type="PIRSF" id="PIRSF011861">
    <property type="entry name" value="Biotinidase"/>
    <property type="match status" value="1"/>
</dbReference>
<keyword evidence="4" id="KW-0325">Glycoprotein</keyword>
<dbReference type="Proteomes" id="UP000694863">
    <property type="component" value="Unplaced"/>
</dbReference>
<evidence type="ECO:0000313" key="8">
    <source>
        <dbReference type="RefSeq" id="XP_004702219.1"/>
    </source>
</evidence>
<proteinExistence type="inferred from homology"/>